<dbReference type="Pfam" id="PF13419">
    <property type="entry name" value="HAD_2"/>
    <property type="match status" value="1"/>
</dbReference>
<dbReference type="GO" id="GO:0008240">
    <property type="term" value="F:tripeptidyl-peptidase activity"/>
    <property type="evidence" value="ECO:0007669"/>
    <property type="project" value="UniProtKB-EC"/>
</dbReference>
<comment type="function">
    <text evidence="2">Secreted tripeptidyl-peptidase which degrades proteins at acidic pHs and is involved in virulence.</text>
</comment>
<keyword evidence="11 15" id="KW-0106">Calcium</keyword>
<dbReference type="RefSeq" id="XP_038788526.1">
    <property type="nucleotide sequence ID" value="XM_038928819.1"/>
</dbReference>
<feature type="active site" description="Charge relay system" evidence="15">
    <location>
        <position position="791"/>
    </location>
</feature>
<feature type="binding site" evidence="15">
    <location>
        <position position="866"/>
    </location>
    <ligand>
        <name>Ca(2+)</name>
        <dbReference type="ChEBI" id="CHEBI:29108"/>
    </ligand>
</feature>
<dbReference type="GO" id="GO:0005576">
    <property type="term" value="C:extracellular region"/>
    <property type="evidence" value="ECO:0007669"/>
    <property type="project" value="UniProtKB-SubCell"/>
</dbReference>
<protein>
    <recommendedName>
        <fullName evidence="4">tripeptidyl-peptidase II</fullName>
        <ecNumber evidence="4">3.4.14.10</ecNumber>
    </recommendedName>
</protein>
<evidence type="ECO:0000256" key="6">
    <source>
        <dbReference type="ARBA" id="ARBA00022670"/>
    </source>
</evidence>
<dbReference type="CDD" id="cd11377">
    <property type="entry name" value="Pro-peptidase_S53"/>
    <property type="match status" value="1"/>
</dbReference>
<reference evidence="17" key="2">
    <citation type="submission" date="2020-08" db="EMBL/GenBank/DDBJ databases">
        <title>Draft Genome Sequence of Cumin Blight Pathogen Alternaria burnsii.</title>
        <authorList>
            <person name="Feng Z."/>
        </authorList>
    </citation>
    <scope>NUCLEOTIDE SEQUENCE</scope>
    <source>
        <strain evidence="17">CBS107.38</strain>
    </source>
</reference>
<evidence type="ECO:0000256" key="7">
    <source>
        <dbReference type="ARBA" id="ARBA00022723"/>
    </source>
</evidence>
<evidence type="ECO:0000256" key="8">
    <source>
        <dbReference type="ARBA" id="ARBA00022729"/>
    </source>
</evidence>
<dbReference type="InterPro" id="IPR036412">
    <property type="entry name" value="HAD-like_sf"/>
</dbReference>
<evidence type="ECO:0000256" key="1">
    <source>
        <dbReference type="ARBA" id="ARBA00001910"/>
    </source>
</evidence>
<feature type="domain" description="Peptidase S53" evidence="16">
    <location>
        <begin position="499"/>
        <end position="888"/>
    </location>
</feature>
<dbReference type="SFLD" id="SFLDG01129">
    <property type="entry name" value="C1.5:_HAD__Beta-PGM__Phosphata"/>
    <property type="match status" value="1"/>
</dbReference>
<evidence type="ECO:0000256" key="9">
    <source>
        <dbReference type="ARBA" id="ARBA00022801"/>
    </source>
</evidence>
<dbReference type="EMBL" id="JAAABM010000004">
    <property type="protein sequence ID" value="KAF7678391.1"/>
    <property type="molecule type" value="Genomic_DNA"/>
</dbReference>
<dbReference type="AlphaFoldDB" id="A0A8H7BFD4"/>
<dbReference type="InterPro" id="IPR050819">
    <property type="entry name" value="Tripeptidyl-peptidase_I"/>
</dbReference>
<evidence type="ECO:0000256" key="10">
    <source>
        <dbReference type="ARBA" id="ARBA00022825"/>
    </source>
</evidence>
<evidence type="ECO:0000256" key="3">
    <source>
        <dbReference type="ARBA" id="ARBA00004239"/>
    </source>
</evidence>
<evidence type="ECO:0000256" key="11">
    <source>
        <dbReference type="ARBA" id="ARBA00022837"/>
    </source>
</evidence>
<keyword evidence="6 15" id="KW-0645">Protease</keyword>
<dbReference type="PANTHER" id="PTHR14218">
    <property type="entry name" value="PROTEASE S8 TRIPEPTIDYL PEPTIDASE I CLN2"/>
    <property type="match status" value="1"/>
</dbReference>
<dbReference type="SUPFAM" id="SSF54897">
    <property type="entry name" value="Protease propeptides/inhibitors"/>
    <property type="match status" value="1"/>
</dbReference>
<evidence type="ECO:0000256" key="4">
    <source>
        <dbReference type="ARBA" id="ARBA00012462"/>
    </source>
</evidence>
<dbReference type="FunFam" id="3.40.50.200:FF:000015">
    <property type="entry name" value="Tripeptidyl peptidase A"/>
    <property type="match status" value="1"/>
</dbReference>
<dbReference type="PANTHER" id="PTHR14218:SF35">
    <property type="entry name" value="PEPTIDASE S53 DOMAIN-CONTAINING PROTEIN"/>
    <property type="match status" value="1"/>
</dbReference>
<evidence type="ECO:0000256" key="15">
    <source>
        <dbReference type="PROSITE-ProRule" id="PRU01032"/>
    </source>
</evidence>
<name>A0A8H7BFD4_9PLEO</name>
<feature type="active site" description="Charge relay system" evidence="15">
    <location>
        <position position="575"/>
    </location>
</feature>
<comment type="subcellular location">
    <subcellularLocation>
        <location evidence="3">Secreted</location>
        <location evidence="3">Extracellular space</location>
    </subcellularLocation>
</comment>
<comment type="cofactor">
    <cofactor evidence="15">
        <name>Ca(2+)</name>
        <dbReference type="ChEBI" id="CHEBI:29108"/>
    </cofactor>
    <text evidence="15">Binds 1 Ca(2+) ion per subunit.</text>
</comment>
<comment type="caution">
    <text evidence="17">The sequence shown here is derived from an EMBL/GenBank/DDBJ whole genome shotgun (WGS) entry which is preliminary data.</text>
</comment>
<evidence type="ECO:0000313" key="17">
    <source>
        <dbReference type="EMBL" id="KAF7678391.1"/>
    </source>
</evidence>
<dbReference type="Proteomes" id="UP000596902">
    <property type="component" value="Unassembled WGS sequence"/>
</dbReference>
<keyword evidence="10 15" id="KW-0720">Serine protease</keyword>
<evidence type="ECO:0000256" key="14">
    <source>
        <dbReference type="ARBA" id="ARBA00023180"/>
    </source>
</evidence>
<keyword evidence="5" id="KW-0964">Secreted</keyword>
<dbReference type="InterPro" id="IPR023214">
    <property type="entry name" value="HAD_sf"/>
</dbReference>
<feature type="active site" description="Charge relay system" evidence="15">
    <location>
        <position position="579"/>
    </location>
</feature>
<dbReference type="SMART" id="SM00944">
    <property type="entry name" value="Pro-kuma_activ"/>
    <property type="match status" value="1"/>
</dbReference>
<evidence type="ECO:0000259" key="16">
    <source>
        <dbReference type="PROSITE" id="PS51695"/>
    </source>
</evidence>
<dbReference type="InterPro" id="IPR041492">
    <property type="entry name" value="HAD_2"/>
</dbReference>
<dbReference type="InterPro" id="IPR015366">
    <property type="entry name" value="S53_propep"/>
</dbReference>
<feature type="non-terminal residue" evidence="17">
    <location>
        <position position="1"/>
    </location>
</feature>
<dbReference type="Pfam" id="PF00082">
    <property type="entry name" value="Peptidase_S8"/>
    <property type="match status" value="1"/>
</dbReference>
<dbReference type="InterPro" id="IPR000209">
    <property type="entry name" value="Peptidase_S8/S53_dom"/>
</dbReference>
<keyword evidence="7 15" id="KW-0479">Metal-binding</keyword>
<dbReference type="CDD" id="cd04056">
    <property type="entry name" value="Peptidases_S53"/>
    <property type="match status" value="1"/>
</dbReference>
<evidence type="ECO:0000313" key="18">
    <source>
        <dbReference type="Proteomes" id="UP000596902"/>
    </source>
</evidence>
<keyword evidence="8" id="KW-0732">Signal</keyword>
<evidence type="ECO:0000256" key="12">
    <source>
        <dbReference type="ARBA" id="ARBA00023026"/>
    </source>
</evidence>
<dbReference type="GO" id="GO:0046872">
    <property type="term" value="F:metal ion binding"/>
    <property type="evidence" value="ECO:0007669"/>
    <property type="project" value="UniProtKB-UniRule"/>
</dbReference>
<dbReference type="SFLD" id="SFLDS00003">
    <property type="entry name" value="Haloacid_Dehalogenase"/>
    <property type="match status" value="1"/>
</dbReference>
<keyword evidence="12" id="KW-0843">Virulence</keyword>
<dbReference type="EC" id="3.4.14.10" evidence="4"/>
<sequence length="891" mass="98224">MNAIVFRWSSHLRNQYKPSGLNSIRIYSPATRLVSSMSQPVRPRRFAPLDPAKRMDGDERPLLKGIVFDVDGTLCLPQNYMFAEMRSALGIEKPTDILDHVYSLPENEQEEAQEKIRDIERTAMKSQQPQAGLVELMEYLDSRGIKKGICTRNFDAPVTHLLTTFLPTSEFSPVVTREFRPPKPDPAGILHIAKDWMHEDGGKSLIMVGDSIDDMTAGYRAGAATVLLVNDVNKHLAEHQHTDLVVKRLDDLINVLENGFEGRVEADEEIADAKKQVEEAVMSLASMRYTATFTGVLAVAGVSAWSVSTPFHIEGNEVVEHLHTVPEGWREVGAPAPEHKLHFRIAVRSANRDLFERTLMEVSTPSHPRYGQHLKRDELKNLIKPRADSTASVLTWLEQSGIEARDIENKGEWINFLAPVKRAEQMMGTTFKTYQSQARPALKRTRSLGYSVPLEVRSHIDMIQPTTRFGEIRPEFSQVLTQDAAPVSALAVNATCNSRITPDCLADLYNFKDYDVSDKANVTIGVSGFLEQYARFNDLDLFIQRFAPSLAGKTFEVQSVNDGPFPQNSTANSVEANLDIQYTAGLVSPKISTTFFTVPGRGLLIPDLDQPDEDENSNEPYLDLFTYLVELEDEELPQVLTTSYGETEQSVPAEYAKKVCDLIGQLGTRGVSVIFSSGDTGPGSACQSNDGKNATRLQPIFPASCPYVTSVGGTFGVEPERAVEFSSGGFSDLWPRPSYQEKAVSDYLGKLGSQWEGLYNTNGRGFPDVAAQGQGFQVIDKLRLSSVGGTSASAPVFASVIGLLNNARLAAGMPSLGFLNPWIYEQGYKGMNDIVEGGSRGCTGRSIYSGLPTRLVPYASWNATEGWDPVTGYGTPDFEQMLRLATAPQYG</sequence>
<organism evidence="17 18">
    <name type="scientific">Alternaria burnsii</name>
    <dbReference type="NCBI Taxonomy" id="1187904"/>
    <lineage>
        <taxon>Eukaryota</taxon>
        <taxon>Fungi</taxon>
        <taxon>Dikarya</taxon>
        <taxon>Ascomycota</taxon>
        <taxon>Pezizomycotina</taxon>
        <taxon>Dothideomycetes</taxon>
        <taxon>Pleosporomycetidae</taxon>
        <taxon>Pleosporales</taxon>
        <taxon>Pleosporineae</taxon>
        <taxon>Pleosporaceae</taxon>
        <taxon>Alternaria</taxon>
        <taxon>Alternaria sect. Alternaria</taxon>
    </lineage>
</organism>
<dbReference type="Gene3D" id="3.40.50.200">
    <property type="entry name" value="Peptidase S8/S53 domain"/>
    <property type="match status" value="1"/>
</dbReference>
<dbReference type="NCBIfam" id="TIGR01549">
    <property type="entry name" value="HAD-SF-IA-v1"/>
    <property type="match status" value="1"/>
</dbReference>
<dbReference type="SUPFAM" id="SSF56784">
    <property type="entry name" value="HAD-like"/>
    <property type="match status" value="1"/>
</dbReference>
<dbReference type="InterPro" id="IPR030400">
    <property type="entry name" value="Sedolisin_dom"/>
</dbReference>
<keyword evidence="9 15" id="KW-0378">Hydrolase</keyword>
<keyword evidence="14" id="KW-0325">Glycoprotein</keyword>
<dbReference type="PROSITE" id="PS51695">
    <property type="entry name" value="SEDOLISIN"/>
    <property type="match status" value="1"/>
</dbReference>
<evidence type="ECO:0000256" key="5">
    <source>
        <dbReference type="ARBA" id="ARBA00022525"/>
    </source>
</evidence>
<dbReference type="InterPro" id="IPR036852">
    <property type="entry name" value="Peptidase_S8/S53_dom_sf"/>
</dbReference>
<evidence type="ECO:0000256" key="2">
    <source>
        <dbReference type="ARBA" id="ARBA00002451"/>
    </source>
</evidence>
<accession>A0A8H7BFD4</accession>
<feature type="binding site" evidence="15">
    <location>
        <position position="833"/>
    </location>
    <ligand>
        <name>Ca(2+)</name>
        <dbReference type="ChEBI" id="CHEBI:29108"/>
    </ligand>
</feature>
<dbReference type="GO" id="GO:0006508">
    <property type="term" value="P:proteolysis"/>
    <property type="evidence" value="ECO:0007669"/>
    <property type="project" value="UniProtKB-KW"/>
</dbReference>
<evidence type="ECO:0000256" key="13">
    <source>
        <dbReference type="ARBA" id="ARBA00023145"/>
    </source>
</evidence>
<dbReference type="GeneID" id="62201997"/>
<keyword evidence="18" id="KW-1185">Reference proteome</keyword>
<dbReference type="SUPFAM" id="SSF52743">
    <property type="entry name" value="Subtilisin-like"/>
    <property type="match status" value="1"/>
</dbReference>
<comment type="catalytic activity">
    <reaction evidence="1">
        <text>Release of an N-terminal tripeptide from a polypeptide.</text>
        <dbReference type="EC" id="3.4.14.10"/>
    </reaction>
</comment>
<feature type="binding site" evidence="15">
    <location>
        <position position="834"/>
    </location>
    <ligand>
        <name>Ca(2+)</name>
        <dbReference type="ChEBI" id="CHEBI:29108"/>
    </ligand>
</feature>
<feature type="binding site" evidence="15">
    <location>
        <position position="868"/>
    </location>
    <ligand>
        <name>Ca(2+)</name>
        <dbReference type="ChEBI" id="CHEBI:29108"/>
    </ligand>
</feature>
<dbReference type="InterPro" id="IPR006439">
    <property type="entry name" value="HAD-SF_hydro_IA"/>
</dbReference>
<reference evidence="17" key="1">
    <citation type="submission" date="2020-01" db="EMBL/GenBank/DDBJ databases">
        <authorList>
            <person name="Feng Z.H.Z."/>
        </authorList>
    </citation>
    <scope>NUCLEOTIDE SEQUENCE</scope>
    <source>
        <strain evidence="17">CBS107.38</strain>
    </source>
</reference>
<dbReference type="Gene3D" id="1.10.260.80">
    <property type="match status" value="1"/>
</dbReference>
<proteinExistence type="predicted"/>
<keyword evidence="13" id="KW-0865">Zymogen</keyword>
<dbReference type="Gene3D" id="3.40.50.1000">
    <property type="entry name" value="HAD superfamily/HAD-like"/>
    <property type="match status" value="1"/>
</dbReference>
<dbReference type="Pfam" id="PF09286">
    <property type="entry name" value="Pro-kuma_activ"/>
    <property type="match status" value="1"/>
</dbReference>
<gene>
    <name evidence="17" type="ORF">GT037_003772</name>
</gene>
<dbReference type="GO" id="GO:0016791">
    <property type="term" value="F:phosphatase activity"/>
    <property type="evidence" value="ECO:0007669"/>
    <property type="project" value="UniProtKB-ARBA"/>
</dbReference>
<dbReference type="GO" id="GO:0004252">
    <property type="term" value="F:serine-type endopeptidase activity"/>
    <property type="evidence" value="ECO:0007669"/>
    <property type="project" value="UniProtKB-UniRule"/>
</dbReference>